<dbReference type="InterPro" id="IPR003118">
    <property type="entry name" value="Pointed_dom"/>
</dbReference>
<keyword evidence="8" id="KW-0472">Membrane</keyword>
<evidence type="ECO:0000256" key="4">
    <source>
        <dbReference type="ARBA" id="ARBA00023125"/>
    </source>
</evidence>
<dbReference type="Gene3D" id="1.10.10.10">
    <property type="entry name" value="Winged helix-like DNA-binding domain superfamily/Winged helix DNA-binding domain"/>
    <property type="match status" value="2"/>
</dbReference>
<dbReference type="PROSITE" id="PS00345">
    <property type="entry name" value="ETS_DOMAIN_1"/>
    <property type="match status" value="2"/>
</dbReference>
<feature type="transmembrane region" description="Helical" evidence="8">
    <location>
        <begin position="1002"/>
        <end position="1023"/>
    </location>
</feature>
<keyword evidence="8" id="KW-0812">Transmembrane</keyword>
<dbReference type="InterPro" id="IPR036734">
    <property type="entry name" value="Neur_chan_lig-bd_sf"/>
</dbReference>
<dbReference type="AlphaFoldDB" id="A0A182Y5W0"/>
<proteinExistence type="inferred from homology"/>
<evidence type="ECO:0000256" key="1">
    <source>
        <dbReference type="ARBA" id="ARBA00004123"/>
    </source>
</evidence>
<reference evidence="9" key="2">
    <citation type="submission" date="2020-05" db="UniProtKB">
        <authorList>
            <consortium name="EnsemblMetazoa"/>
        </authorList>
    </citation>
    <scope>IDENTIFICATION</scope>
    <source>
        <strain evidence="9">Indian</strain>
    </source>
</reference>
<dbReference type="InterPro" id="IPR036390">
    <property type="entry name" value="WH_DNA-bd_sf"/>
</dbReference>
<dbReference type="PANTHER" id="PTHR11849">
    <property type="entry name" value="ETS"/>
    <property type="match status" value="1"/>
</dbReference>
<dbReference type="InterPro" id="IPR046328">
    <property type="entry name" value="ETS_fam"/>
</dbReference>
<dbReference type="SMART" id="SM00413">
    <property type="entry name" value="ETS"/>
    <property type="match status" value="2"/>
</dbReference>
<dbReference type="InterPro" id="IPR038050">
    <property type="entry name" value="Neuro_actylchol_rec"/>
</dbReference>
<dbReference type="VEuPathDB" id="VectorBase:ASTEI03846"/>
<accession>A0A182Y5W0</accession>
<comment type="subcellular location">
    <subcellularLocation>
        <location evidence="2">Membrane</location>
        <topology evidence="2">Multi-pass membrane protein</topology>
    </subcellularLocation>
    <subcellularLocation>
        <location evidence="1 6">Nucleus</location>
    </subcellularLocation>
</comment>
<dbReference type="GO" id="GO:0000981">
    <property type="term" value="F:DNA-binding transcription factor activity, RNA polymerase II-specific"/>
    <property type="evidence" value="ECO:0007669"/>
    <property type="project" value="TreeGrafter"/>
</dbReference>
<evidence type="ECO:0000256" key="2">
    <source>
        <dbReference type="ARBA" id="ARBA00004141"/>
    </source>
</evidence>
<keyword evidence="10" id="KW-1185">Reference proteome</keyword>
<dbReference type="Proteomes" id="UP000076408">
    <property type="component" value="Unassembled WGS sequence"/>
</dbReference>
<feature type="region of interest" description="Disordered" evidence="7">
    <location>
        <begin position="1"/>
        <end position="42"/>
    </location>
</feature>
<dbReference type="InterPro" id="IPR006029">
    <property type="entry name" value="Neurotrans-gated_channel_TM"/>
</dbReference>
<dbReference type="SUPFAM" id="SSF46785">
    <property type="entry name" value="Winged helix' DNA-binding domain"/>
    <property type="match status" value="2"/>
</dbReference>
<keyword evidence="8" id="KW-1133">Transmembrane helix</keyword>
<dbReference type="EnsemblMetazoa" id="ASTEI03846-RA">
    <property type="protein sequence ID" value="ASTEI03846-PA"/>
    <property type="gene ID" value="ASTEI03846"/>
</dbReference>
<dbReference type="CDD" id="cd08203">
    <property type="entry name" value="SAM_PNT"/>
    <property type="match status" value="1"/>
</dbReference>
<dbReference type="VEuPathDB" id="VectorBase:ASTEI20_040186"/>
<keyword evidence="5 6" id="KW-0539">Nucleus</keyword>
<evidence type="ECO:0000313" key="9">
    <source>
        <dbReference type="EnsemblMetazoa" id="ASTEI03846-PA"/>
    </source>
</evidence>
<keyword evidence="4 6" id="KW-0238">DNA-binding</keyword>
<reference evidence="10" key="1">
    <citation type="journal article" date="2014" name="Genome Biol.">
        <title>Genome analysis of a major urban malaria vector mosquito, Anopheles stephensi.</title>
        <authorList>
            <person name="Jiang X."/>
            <person name="Peery A."/>
            <person name="Hall A.B."/>
            <person name="Sharma A."/>
            <person name="Chen X.G."/>
            <person name="Waterhouse R.M."/>
            <person name="Komissarov A."/>
            <person name="Riehle M.M."/>
            <person name="Shouche Y."/>
            <person name="Sharakhova M.V."/>
            <person name="Lawson D."/>
            <person name="Pakpour N."/>
            <person name="Arensburger P."/>
            <person name="Davidson V.L."/>
            <person name="Eiglmeier K."/>
            <person name="Emrich S."/>
            <person name="George P."/>
            <person name="Kennedy R.C."/>
            <person name="Mane S.P."/>
            <person name="Maslen G."/>
            <person name="Oringanje C."/>
            <person name="Qi Y."/>
            <person name="Settlage R."/>
            <person name="Tojo M."/>
            <person name="Tubio J.M."/>
            <person name="Unger M.F."/>
            <person name="Wang B."/>
            <person name="Vernick K.D."/>
            <person name="Ribeiro J.M."/>
            <person name="James A.A."/>
            <person name="Michel K."/>
            <person name="Riehle M.A."/>
            <person name="Luckhart S."/>
            <person name="Sharakhov I.V."/>
            <person name="Tu Z."/>
        </authorList>
    </citation>
    <scope>NUCLEOTIDE SEQUENCE [LARGE SCALE GENOMIC DNA]</scope>
    <source>
        <strain evidence="10">Indian</strain>
    </source>
</reference>
<dbReference type="SUPFAM" id="SSF47769">
    <property type="entry name" value="SAM/Pointed domain"/>
    <property type="match status" value="1"/>
</dbReference>
<dbReference type="FunFam" id="1.10.10.10:FF:000039">
    <property type="entry name" value="Friend leukemia integration 1 transcription factor"/>
    <property type="match status" value="1"/>
</dbReference>
<dbReference type="CDD" id="cd19051">
    <property type="entry name" value="LGIC_TM_cation"/>
    <property type="match status" value="1"/>
</dbReference>
<dbReference type="PROSITE" id="PS50061">
    <property type="entry name" value="ETS_DOMAIN_3"/>
    <property type="match status" value="2"/>
</dbReference>
<comment type="similarity">
    <text evidence="3 6">Belongs to the ETS family.</text>
</comment>
<dbReference type="PROSITE" id="PS00346">
    <property type="entry name" value="ETS_DOMAIN_2"/>
    <property type="match status" value="1"/>
</dbReference>
<dbReference type="Gene3D" id="1.10.150.50">
    <property type="entry name" value="Transcription Factor, Ets-1"/>
    <property type="match status" value="1"/>
</dbReference>
<evidence type="ECO:0000256" key="3">
    <source>
        <dbReference type="ARBA" id="ARBA00005562"/>
    </source>
</evidence>
<dbReference type="Pfam" id="PF02932">
    <property type="entry name" value="Neur_chan_memb"/>
    <property type="match status" value="1"/>
</dbReference>
<dbReference type="GO" id="GO:0016020">
    <property type="term" value="C:membrane"/>
    <property type="evidence" value="ECO:0007669"/>
    <property type="project" value="UniProtKB-SubCell"/>
</dbReference>
<dbReference type="PROSITE" id="PS51433">
    <property type="entry name" value="PNT"/>
    <property type="match status" value="1"/>
</dbReference>
<dbReference type="GO" id="GO:0043565">
    <property type="term" value="F:sequence-specific DNA binding"/>
    <property type="evidence" value="ECO:0007669"/>
    <property type="project" value="InterPro"/>
</dbReference>
<feature type="transmembrane region" description="Helical" evidence="8">
    <location>
        <begin position="1029"/>
        <end position="1047"/>
    </location>
</feature>
<evidence type="ECO:0000256" key="6">
    <source>
        <dbReference type="RuleBase" id="RU004019"/>
    </source>
</evidence>
<feature type="transmembrane region" description="Helical" evidence="8">
    <location>
        <begin position="680"/>
        <end position="698"/>
    </location>
</feature>
<organism evidence="9 10">
    <name type="scientific">Anopheles stephensi</name>
    <name type="common">Indo-Pakistan malaria mosquito</name>
    <dbReference type="NCBI Taxonomy" id="30069"/>
    <lineage>
        <taxon>Eukaryota</taxon>
        <taxon>Metazoa</taxon>
        <taxon>Ecdysozoa</taxon>
        <taxon>Arthropoda</taxon>
        <taxon>Hexapoda</taxon>
        <taxon>Insecta</taxon>
        <taxon>Pterygota</taxon>
        <taxon>Neoptera</taxon>
        <taxon>Endopterygota</taxon>
        <taxon>Diptera</taxon>
        <taxon>Nematocera</taxon>
        <taxon>Culicoidea</taxon>
        <taxon>Culicidae</taxon>
        <taxon>Anophelinae</taxon>
        <taxon>Anopheles</taxon>
    </lineage>
</organism>
<feature type="transmembrane region" description="Helical" evidence="8">
    <location>
        <begin position="705"/>
        <end position="723"/>
    </location>
</feature>
<dbReference type="Gene3D" id="2.70.170.10">
    <property type="entry name" value="Neurotransmitter-gated ion-channel ligand-binding domain"/>
    <property type="match status" value="2"/>
</dbReference>
<evidence type="ECO:0000256" key="8">
    <source>
        <dbReference type="SAM" id="Phobius"/>
    </source>
</evidence>
<dbReference type="CDD" id="cd18997">
    <property type="entry name" value="LGIC_ECD_nAChR"/>
    <property type="match status" value="1"/>
</dbReference>
<dbReference type="InterPro" id="IPR006202">
    <property type="entry name" value="Neur_chan_lig-bd"/>
</dbReference>
<feature type="transmembrane region" description="Helical" evidence="8">
    <location>
        <begin position="743"/>
        <end position="761"/>
    </location>
</feature>
<dbReference type="InterPro" id="IPR036719">
    <property type="entry name" value="Neuro-gated_channel_TM_sf"/>
</dbReference>
<dbReference type="SUPFAM" id="SSF90112">
    <property type="entry name" value="Neurotransmitter-gated ion-channel transmembrane pore"/>
    <property type="match status" value="2"/>
</dbReference>
<dbReference type="VEuPathDB" id="VectorBase:ASTE011396"/>
<dbReference type="GO" id="GO:0030154">
    <property type="term" value="P:cell differentiation"/>
    <property type="evidence" value="ECO:0007669"/>
    <property type="project" value="TreeGrafter"/>
</dbReference>
<dbReference type="Pfam" id="PF02931">
    <property type="entry name" value="Neur_chan_LBD"/>
    <property type="match status" value="2"/>
</dbReference>
<dbReference type="GO" id="GO:0005230">
    <property type="term" value="F:extracellular ligand-gated monoatomic ion channel activity"/>
    <property type="evidence" value="ECO:0007669"/>
    <property type="project" value="InterPro"/>
</dbReference>
<name>A0A182Y5W0_ANOST</name>
<feature type="transmembrane region" description="Helical" evidence="8">
    <location>
        <begin position="1139"/>
        <end position="1158"/>
    </location>
</feature>
<feature type="compositionally biased region" description="Basic and acidic residues" evidence="7">
    <location>
        <begin position="1"/>
        <end position="22"/>
    </location>
</feature>
<dbReference type="SUPFAM" id="SSF63712">
    <property type="entry name" value="Nicotinic receptor ligand binding domain-like"/>
    <property type="match status" value="2"/>
</dbReference>
<dbReference type="InterPro" id="IPR036388">
    <property type="entry name" value="WH-like_DNA-bd_sf"/>
</dbReference>
<dbReference type="GO" id="GO:0005634">
    <property type="term" value="C:nucleus"/>
    <property type="evidence" value="ECO:0007669"/>
    <property type="project" value="UniProtKB-SubCell"/>
</dbReference>
<dbReference type="CDD" id="cd18989">
    <property type="entry name" value="LGIC_ECD_cation"/>
    <property type="match status" value="1"/>
</dbReference>
<dbReference type="FunFam" id="2.70.170.10:FF:000028">
    <property type="entry name" value="AcetylCholine Receptor"/>
    <property type="match status" value="1"/>
</dbReference>
<dbReference type="VEuPathDB" id="VectorBase:ASTEI20_044364"/>
<dbReference type="InterPro" id="IPR000418">
    <property type="entry name" value="Ets_dom"/>
</dbReference>
<dbReference type="InterPro" id="IPR013761">
    <property type="entry name" value="SAM/pointed_sf"/>
</dbReference>
<evidence type="ECO:0000256" key="7">
    <source>
        <dbReference type="SAM" id="MobiDB-lite"/>
    </source>
</evidence>
<feature type="transmembrane region" description="Helical" evidence="8">
    <location>
        <begin position="1059"/>
        <end position="1082"/>
    </location>
</feature>
<dbReference type="SMART" id="SM00251">
    <property type="entry name" value="SAM_PNT"/>
    <property type="match status" value="1"/>
</dbReference>
<dbReference type="Pfam" id="PF02198">
    <property type="entry name" value="SAM_PNT"/>
    <property type="match status" value="1"/>
</dbReference>
<dbReference type="Pfam" id="PF00178">
    <property type="entry name" value="Ets"/>
    <property type="match status" value="2"/>
</dbReference>
<dbReference type="STRING" id="30069.A0A182Y5W0"/>
<dbReference type="VEuPathDB" id="VectorBase:ASTEI20_041022"/>
<dbReference type="PRINTS" id="PR00454">
    <property type="entry name" value="ETSDOMAIN"/>
</dbReference>
<dbReference type="Gene3D" id="1.20.58.390">
    <property type="entry name" value="Neurotransmitter-gated ion-channel transmembrane domain"/>
    <property type="match status" value="2"/>
</dbReference>
<protein>
    <submittedName>
        <fullName evidence="9">Uncharacterized protein</fullName>
    </submittedName>
</protein>
<sequence length="1160" mass="129500">MQRDEVDQRRPPEQRAKERDSSTDSTGASDEDEDSEQTYVPNNPHQWQAEHVAAWIGWVSKNFNIYPPLEPARFPPTGQEIAQFTKADFWVCAGSAAGGNTLAKHFSHLIQAGTGGHGGRELANDIDPEPYQLLNAASHRLVSQGGQIQLWQFLLELLADTTNAPCIAWEGTNGEFKLSDPDEVARRWGERKAKPNMNYDKLSRALSKAMLNSTIVTNKHFSCGQIQLWQFLLELLADTTNAPCIAWEGTNGEFKLSDPDEVARRWGERKAKPNMNYDKLSRALRYYYDKNIMTKVQGKRYTYKFDFHGLMAACQAQAQLTDTGTGSANILSACSSYGSSPASTTSSSMKSPTNASPTQSHHYTAAAVCHSATAVSTPTATKSTSSSSNSSALSTSSWLPYGATYSNLLVPTGHPSATSAPTATSTSALGVQSIPSVAPSASSSPDTISFADAVIRLIWSVMFACHQSVAEGAGAAAVWAPTWTDTLKKDLLKGYDPSIRPSQHYNVTTVETAITITHVEINEIKSTLSVYGWMKFKWTDSRLAWEPLLNGNVSKLFLNLSTIWHPTLDEAGSLVRVTSDGVLEYTNELRQQSKCTIQWQRWPFDTQHCRMLFSPWAEVDGMEIHVKMLKNEISQGTMWTVMNITLQTSTNVDVHANPELRGTHLTVELKRNSAIYRSTITAPACVLVLMNLISFWLPPNCAEKLVLNAINVLITCMFLIHFNEYISYYTNNTPSVVLFYSQSLYLSGFCLLMTVMLECVVKSRSKKPMPTVLKKLITLKLIAGMISVNRGSSQTTDEMCETLDDAEEASSNLDGMQCNGQHASESHQDWLMFATLLERFVFALYKWNDPKLTWNPANYGNLNVVRWDPTIVWRPDVVLYNNAGGSDQHHYGDTNVLVYSEGNVLWVPPTEYHAFCELNMRLWPFDYQKCILKLGSWTFDGYMLNLTLGSEPQIETLVTNSEWKIVKIGMERNTRYYPCCTEPYIDITYNVTLQRQSQTHRAIVIVPALVIMILALSVFWLPLESGERIITNGIIALMVTIYLVYFAQQLPAISGHTPLIVIFFSNTLLLTAFSTIICVVVLNVSKSKHQRSLPNMLKRLAGCVGPFVGVGKKHFSFSDKGNVTIESSMDHEWSKFGLVLNRLSFVVYCIIFLICAFYSF</sequence>
<evidence type="ECO:0000313" key="10">
    <source>
        <dbReference type="Proteomes" id="UP000076408"/>
    </source>
</evidence>
<dbReference type="PANTHER" id="PTHR11849:SF305">
    <property type="entry name" value="DNA-BINDING PROTEIN D-ETS-6"/>
    <property type="match status" value="1"/>
</dbReference>
<evidence type="ECO:0000256" key="5">
    <source>
        <dbReference type="ARBA" id="ARBA00023242"/>
    </source>
</evidence>